<protein>
    <submittedName>
        <fullName evidence="9">NUDIX hydrolase</fullName>
        <ecNumber evidence="9">3.6.1.55</ecNumber>
    </submittedName>
</protein>
<evidence type="ECO:0000256" key="1">
    <source>
        <dbReference type="ARBA" id="ARBA00001936"/>
    </source>
</evidence>
<dbReference type="Proteomes" id="UP001595904">
    <property type="component" value="Unassembled WGS sequence"/>
</dbReference>
<evidence type="ECO:0000256" key="3">
    <source>
        <dbReference type="ARBA" id="ARBA00006506"/>
    </source>
</evidence>
<dbReference type="EC" id="3.6.1.55" evidence="9"/>
<keyword evidence="10" id="KW-1185">Reference proteome</keyword>
<evidence type="ECO:0000259" key="8">
    <source>
        <dbReference type="PROSITE" id="PS51462"/>
    </source>
</evidence>
<sequence length="211" mass="23665">MNDRIALRRLIEERLKDSRAVPDPTTAVPAGFSAKDIEAIRAYFPASPMPAAVLVPIVDHETGLTVLLTQRASTLKNHAGQISFPGGRIEPTDLNPLEAALRETEEEIGVGREYITFAGYLEPQLVLSGYWVTPVVAFVRPGFELRLDRREVEFALEVPLRHILDPMNHRSRIRELGAVTVQVFDIPYQEHNIWGATAGMLMSLYRLLQPE</sequence>
<accession>A0ABV8SJQ6</accession>
<evidence type="ECO:0000256" key="6">
    <source>
        <dbReference type="ARBA" id="ARBA00022842"/>
    </source>
</evidence>
<dbReference type="EMBL" id="JBHSDU010000001">
    <property type="protein sequence ID" value="MFC4307505.1"/>
    <property type="molecule type" value="Genomic_DNA"/>
</dbReference>
<dbReference type="PROSITE" id="PS51462">
    <property type="entry name" value="NUDIX"/>
    <property type="match status" value="1"/>
</dbReference>
<evidence type="ECO:0000313" key="10">
    <source>
        <dbReference type="Proteomes" id="UP001595904"/>
    </source>
</evidence>
<organism evidence="9 10">
    <name type="scientific">Steroidobacter flavus</name>
    <dbReference type="NCBI Taxonomy" id="1842136"/>
    <lineage>
        <taxon>Bacteria</taxon>
        <taxon>Pseudomonadati</taxon>
        <taxon>Pseudomonadota</taxon>
        <taxon>Gammaproteobacteria</taxon>
        <taxon>Steroidobacterales</taxon>
        <taxon>Steroidobacteraceae</taxon>
        <taxon>Steroidobacter</taxon>
    </lineage>
</organism>
<reference evidence="10" key="1">
    <citation type="journal article" date="2019" name="Int. J. Syst. Evol. Microbiol.">
        <title>The Global Catalogue of Microorganisms (GCM) 10K type strain sequencing project: providing services to taxonomists for standard genome sequencing and annotation.</title>
        <authorList>
            <consortium name="The Broad Institute Genomics Platform"/>
            <consortium name="The Broad Institute Genome Sequencing Center for Infectious Disease"/>
            <person name="Wu L."/>
            <person name="Ma J."/>
        </authorList>
    </citation>
    <scope>NUCLEOTIDE SEQUENCE [LARGE SCALE GENOMIC DNA]</scope>
    <source>
        <strain evidence="10">CGMCC 1.10759</strain>
    </source>
</reference>
<evidence type="ECO:0000256" key="4">
    <source>
        <dbReference type="ARBA" id="ARBA00022723"/>
    </source>
</evidence>
<dbReference type="GO" id="GO:0035539">
    <property type="term" value="F:8-oxo-7,8-dihydrodeoxyguanosine triphosphate pyrophosphatase activity"/>
    <property type="evidence" value="ECO:0007669"/>
    <property type="project" value="UniProtKB-EC"/>
</dbReference>
<evidence type="ECO:0000313" key="9">
    <source>
        <dbReference type="EMBL" id="MFC4307505.1"/>
    </source>
</evidence>
<dbReference type="CDD" id="cd03426">
    <property type="entry name" value="NUDIX_CoAse_Nudt7"/>
    <property type="match status" value="1"/>
</dbReference>
<comment type="similarity">
    <text evidence="3">Belongs to the Nudix hydrolase family. PCD1 subfamily.</text>
</comment>
<comment type="cofactor">
    <cofactor evidence="1">
        <name>Mn(2+)</name>
        <dbReference type="ChEBI" id="CHEBI:29035"/>
    </cofactor>
</comment>
<keyword evidence="5 9" id="KW-0378">Hydrolase</keyword>
<evidence type="ECO:0000256" key="2">
    <source>
        <dbReference type="ARBA" id="ARBA00001946"/>
    </source>
</evidence>
<dbReference type="Gene3D" id="3.90.79.10">
    <property type="entry name" value="Nucleoside Triphosphate Pyrophosphohydrolase"/>
    <property type="match status" value="1"/>
</dbReference>
<dbReference type="Pfam" id="PF00293">
    <property type="entry name" value="NUDIX"/>
    <property type="match status" value="1"/>
</dbReference>
<dbReference type="PANTHER" id="PTHR12992">
    <property type="entry name" value="NUDIX HYDROLASE"/>
    <property type="match status" value="1"/>
</dbReference>
<dbReference type="PANTHER" id="PTHR12992:SF11">
    <property type="entry name" value="MITOCHONDRIAL COENZYME A DIPHOSPHATASE NUDT8"/>
    <property type="match status" value="1"/>
</dbReference>
<dbReference type="SUPFAM" id="SSF55811">
    <property type="entry name" value="Nudix"/>
    <property type="match status" value="1"/>
</dbReference>
<comment type="cofactor">
    <cofactor evidence="2">
        <name>Mg(2+)</name>
        <dbReference type="ChEBI" id="CHEBI:18420"/>
    </cofactor>
</comment>
<dbReference type="InterPro" id="IPR015797">
    <property type="entry name" value="NUDIX_hydrolase-like_dom_sf"/>
</dbReference>
<proteinExistence type="inferred from homology"/>
<name>A0ABV8SJQ6_9GAMM</name>
<keyword evidence="6" id="KW-0460">Magnesium</keyword>
<gene>
    <name evidence="9" type="ORF">ACFPN2_00285</name>
</gene>
<dbReference type="RefSeq" id="WP_380593828.1">
    <property type="nucleotide sequence ID" value="NZ_JBHSDU010000001.1"/>
</dbReference>
<feature type="domain" description="Nudix hydrolase" evidence="8">
    <location>
        <begin position="48"/>
        <end position="180"/>
    </location>
</feature>
<dbReference type="InterPro" id="IPR000059">
    <property type="entry name" value="NUDIX_hydrolase_NudL_CS"/>
</dbReference>
<evidence type="ECO:0000256" key="7">
    <source>
        <dbReference type="ARBA" id="ARBA00023211"/>
    </source>
</evidence>
<keyword evidence="4" id="KW-0479">Metal-binding</keyword>
<dbReference type="PROSITE" id="PS01293">
    <property type="entry name" value="NUDIX_COA"/>
    <property type="match status" value="1"/>
</dbReference>
<keyword evidence="7" id="KW-0464">Manganese</keyword>
<comment type="caution">
    <text evidence="9">The sequence shown here is derived from an EMBL/GenBank/DDBJ whole genome shotgun (WGS) entry which is preliminary data.</text>
</comment>
<dbReference type="InterPro" id="IPR045121">
    <property type="entry name" value="CoAse"/>
</dbReference>
<dbReference type="InterPro" id="IPR000086">
    <property type="entry name" value="NUDIX_hydrolase_dom"/>
</dbReference>
<evidence type="ECO:0000256" key="5">
    <source>
        <dbReference type="ARBA" id="ARBA00022801"/>
    </source>
</evidence>